<comment type="caution">
    <text evidence="1">The sequence shown here is derived from an EMBL/GenBank/DDBJ whole genome shotgun (WGS) entry which is preliminary data.</text>
</comment>
<dbReference type="EMBL" id="CAKMRJ010000001">
    <property type="protein sequence ID" value="CAH1412658.1"/>
    <property type="molecule type" value="Genomic_DNA"/>
</dbReference>
<dbReference type="Proteomes" id="UP001157418">
    <property type="component" value="Unassembled WGS sequence"/>
</dbReference>
<dbReference type="AlphaFoldDB" id="A0AAU9L9Z8"/>
<proteinExistence type="predicted"/>
<reference evidence="1 2" key="1">
    <citation type="submission" date="2022-01" db="EMBL/GenBank/DDBJ databases">
        <authorList>
            <person name="Xiong W."/>
            <person name="Schranz E."/>
        </authorList>
    </citation>
    <scope>NUCLEOTIDE SEQUENCE [LARGE SCALE GENOMIC DNA]</scope>
</reference>
<protein>
    <recommendedName>
        <fullName evidence="3">Secreted protein</fullName>
    </recommendedName>
</protein>
<sequence length="93" mass="9763">MWVVALSSGLASAVRVGPVLRHGCLPLTAQAVVETSASENRNPNQQPLNPHLVLSGLASQCRTSALLCTTAAPHVLRRNKEGSKIDNFGSFSG</sequence>
<accession>A0AAU9L9Z8</accession>
<evidence type="ECO:0000313" key="2">
    <source>
        <dbReference type="Proteomes" id="UP001157418"/>
    </source>
</evidence>
<organism evidence="1 2">
    <name type="scientific">Lactuca virosa</name>
    <dbReference type="NCBI Taxonomy" id="75947"/>
    <lineage>
        <taxon>Eukaryota</taxon>
        <taxon>Viridiplantae</taxon>
        <taxon>Streptophyta</taxon>
        <taxon>Embryophyta</taxon>
        <taxon>Tracheophyta</taxon>
        <taxon>Spermatophyta</taxon>
        <taxon>Magnoliopsida</taxon>
        <taxon>eudicotyledons</taxon>
        <taxon>Gunneridae</taxon>
        <taxon>Pentapetalae</taxon>
        <taxon>asterids</taxon>
        <taxon>campanulids</taxon>
        <taxon>Asterales</taxon>
        <taxon>Asteraceae</taxon>
        <taxon>Cichorioideae</taxon>
        <taxon>Cichorieae</taxon>
        <taxon>Lactucinae</taxon>
        <taxon>Lactuca</taxon>
    </lineage>
</organism>
<keyword evidence="2" id="KW-1185">Reference proteome</keyword>
<evidence type="ECO:0000313" key="1">
    <source>
        <dbReference type="EMBL" id="CAH1412658.1"/>
    </source>
</evidence>
<name>A0AAU9L9Z8_9ASTR</name>
<evidence type="ECO:0008006" key="3">
    <source>
        <dbReference type="Google" id="ProtNLM"/>
    </source>
</evidence>
<gene>
    <name evidence="1" type="ORF">LVIROSA_LOCUS661</name>
</gene>